<dbReference type="RefSeq" id="WP_281428394.1">
    <property type="nucleotide sequence ID" value="NZ_CP061913.1"/>
</dbReference>
<proteinExistence type="predicted"/>
<evidence type="ECO:0000313" key="2">
    <source>
        <dbReference type="Proteomes" id="UP001589608"/>
    </source>
</evidence>
<evidence type="ECO:0000313" key="1">
    <source>
        <dbReference type="EMBL" id="MFB9445462.1"/>
    </source>
</evidence>
<protein>
    <submittedName>
        <fullName evidence="1">Uncharacterized protein</fullName>
    </submittedName>
</protein>
<dbReference type="EMBL" id="JBHMCA010000042">
    <property type="protein sequence ID" value="MFB9445462.1"/>
    <property type="molecule type" value="Genomic_DNA"/>
</dbReference>
<organism evidence="1 2">
    <name type="scientific">Dactylosporangium vinaceum</name>
    <dbReference type="NCBI Taxonomy" id="53362"/>
    <lineage>
        <taxon>Bacteria</taxon>
        <taxon>Bacillati</taxon>
        <taxon>Actinomycetota</taxon>
        <taxon>Actinomycetes</taxon>
        <taxon>Micromonosporales</taxon>
        <taxon>Micromonosporaceae</taxon>
        <taxon>Dactylosporangium</taxon>
    </lineage>
</organism>
<comment type="caution">
    <text evidence="1">The sequence shown here is derived from an EMBL/GenBank/DDBJ whole genome shotgun (WGS) entry which is preliminary data.</text>
</comment>
<name>A0ABV5M9C7_9ACTN</name>
<keyword evidence="2" id="KW-1185">Reference proteome</keyword>
<reference evidence="1 2" key="1">
    <citation type="submission" date="2024-09" db="EMBL/GenBank/DDBJ databases">
        <authorList>
            <person name="Sun Q."/>
            <person name="Mori K."/>
        </authorList>
    </citation>
    <scope>NUCLEOTIDE SEQUENCE [LARGE SCALE GENOMIC DNA]</scope>
    <source>
        <strain evidence="1 2">JCM 3307</strain>
    </source>
</reference>
<dbReference type="Proteomes" id="UP001589608">
    <property type="component" value="Unassembled WGS sequence"/>
</dbReference>
<gene>
    <name evidence="1" type="ORF">ACFFTR_20495</name>
</gene>
<accession>A0ABV5M9C7</accession>
<sequence length="44" mass="4529">MDTVAADLMARAGDGGASRELTAAHGAELLGFRTIDVAASARRR</sequence>